<dbReference type="AlphaFoldDB" id="A0A7X1B4Q4"/>
<dbReference type="InterPro" id="IPR056729">
    <property type="entry name" value="GMPPB_C"/>
</dbReference>
<dbReference type="RefSeq" id="WP_185659260.1">
    <property type="nucleotide sequence ID" value="NZ_CAWPOO010000006.1"/>
</dbReference>
<proteinExistence type="predicted"/>
<dbReference type="CDD" id="cd05636">
    <property type="entry name" value="LbH_G1P_TT_C_like"/>
    <property type="match status" value="1"/>
</dbReference>
<dbReference type="InterPro" id="IPR050065">
    <property type="entry name" value="GlmU-like"/>
</dbReference>
<reference evidence="4 5" key="1">
    <citation type="submission" date="2020-07" db="EMBL/GenBank/DDBJ databases">
        <authorList>
            <person name="Feng X."/>
        </authorList>
    </citation>
    <scope>NUCLEOTIDE SEQUENCE [LARGE SCALE GENOMIC DNA]</scope>
    <source>
        <strain evidence="4 5">JCM23202</strain>
    </source>
</reference>
<evidence type="ECO:0000313" key="4">
    <source>
        <dbReference type="EMBL" id="MBC2605379.1"/>
    </source>
</evidence>
<evidence type="ECO:0000313" key="5">
    <source>
        <dbReference type="Proteomes" id="UP000526501"/>
    </source>
</evidence>
<accession>A0A7X1B4Q4</accession>
<keyword evidence="1" id="KW-0808">Transferase</keyword>
<dbReference type="PANTHER" id="PTHR43584">
    <property type="entry name" value="NUCLEOTIDYL TRANSFERASE"/>
    <property type="match status" value="1"/>
</dbReference>
<feature type="domain" description="Mannose-1-phosphate guanyltransferase C-terminal" evidence="3">
    <location>
        <begin position="72"/>
        <end position="157"/>
    </location>
</feature>
<evidence type="ECO:0000259" key="3">
    <source>
        <dbReference type="Pfam" id="PF25087"/>
    </source>
</evidence>
<dbReference type="EMBL" id="JACHVC010000006">
    <property type="protein sequence ID" value="MBC2605379.1"/>
    <property type="molecule type" value="Genomic_DNA"/>
</dbReference>
<keyword evidence="2" id="KW-0012">Acyltransferase</keyword>
<dbReference type="Proteomes" id="UP000526501">
    <property type="component" value="Unassembled WGS sequence"/>
</dbReference>
<organism evidence="4 5">
    <name type="scientific">Pelagicoccus albus</name>
    <dbReference type="NCBI Taxonomy" id="415222"/>
    <lineage>
        <taxon>Bacteria</taxon>
        <taxon>Pseudomonadati</taxon>
        <taxon>Verrucomicrobiota</taxon>
        <taxon>Opitutia</taxon>
        <taxon>Puniceicoccales</taxon>
        <taxon>Pelagicoccaceae</taxon>
        <taxon>Pelagicoccus</taxon>
    </lineage>
</organism>
<dbReference type="Gene3D" id="2.160.10.10">
    <property type="entry name" value="Hexapeptide repeat proteins"/>
    <property type="match status" value="1"/>
</dbReference>
<protein>
    <submittedName>
        <fullName evidence="4">UDP-N-acetylglucosamine diphosphorylase</fullName>
    </submittedName>
</protein>
<evidence type="ECO:0000256" key="2">
    <source>
        <dbReference type="ARBA" id="ARBA00023315"/>
    </source>
</evidence>
<dbReference type="InterPro" id="IPR011004">
    <property type="entry name" value="Trimer_LpxA-like_sf"/>
</dbReference>
<evidence type="ECO:0000256" key="1">
    <source>
        <dbReference type="ARBA" id="ARBA00022679"/>
    </source>
</evidence>
<comment type="caution">
    <text evidence="4">The sequence shown here is derived from an EMBL/GenBank/DDBJ whole genome shotgun (WGS) entry which is preliminary data.</text>
</comment>
<sequence>MKASELFEFPASIPFGSFFDPEAPAWEWIGQIKPALASGFDAQIPENVPPGVSVTGKVYIHESVELPPFCSIEGPAWIGEGVQIRPGAYIRGNVIIGARSVVGNSCEYKNCLLLEGVQTPHFSYIGDSVLGNRSHLGAGVILSNLRLDQKLVKVETETGKVESGLRKFGALLGDDAEVGCNSVLNPGSVIGPRSLVGPLTSFKGTLLPDQLYMSKSEGVALPRLV</sequence>
<gene>
    <name evidence="4" type="ORF">H5P27_04915</name>
</gene>
<keyword evidence="5" id="KW-1185">Reference proteome</keyword>
<name>A0A7X1B4Q4_9BACT</name>
<dbReference type="GO" id="GO:0016746">
    <property type="term" value="F:acyltransferase activity"/>
    <property type="evidence" value="ECO:0007669"/>
    <property type="project" value="UniProtKB-KW"/>
</dbReference>
<dbReference type="GO" id="GO:0016779">
    <property type="term" value="F:nucleotidyltransferase activity"/>
    <property type="evidence" value="ECO:0007669"/>
    <property type="project" value="UniProtKB-ARBA"/>
</dbReference>
<dbReference type="SUPFAM" id="SSF51161">
    <property type="entry name" value="Trimeric LpxA-like enzymes"/>
    <property type="match status" value="1"/>
</dbReference>
<dbReference type="Pfam" id="PF25087">
    <property type="entry name" value="GMPPB_C"/>
    <property type="match status" value="1"/>
</dbReference>
<dbReference type="PANTHER" id="PTHR43584:SF8">
    <property type="entry name" value="N-ACETYLMURAMATE ALPHA-1-PHOSPHATE URIDYLYLTRANSFERASE"/>
    <property type="match status" value="1"/>
</dbReference>